<gene>
    <name evidence="5" type="ORF">JOF29_002486</name>
</gene>
<protein>
    <submittedName>
        <fullName evidence="5">LacI family transcriptional regulator</fullName>
    </submittedName>
</protein>
<dbReference type="SUPFAM" id="SSF53822">
    <property type="entry name" value="Periplasmic binding protein-like I"/>
    <property type="match status" value="1"/>
</dbReference>
<accession>A0ABS4UIG4</accession>
<dbReference type="CDD" id="cd06267">
    <property type="entry name" value="PBP1_LacI_sugar_binding-like"/>
    <property type="match status" value="1"/>
</dbReference>
<dbReference type="Pfam" id="PF13377">
    <property type="entry name" value="Peripla_BP_3"/>
    <property type="match status" value="1"/>
</dbReference>
<evidence type="ECO:0000256" key="3">
    <source>
        <dbReference type="ARBA" id="ARBA00023163"/>
    </source>
</evidence>
<dbReference type="EMBL" id="JAGINT010000001">
    <property type="protein sequence ID" value="MBP2351403.1"/>
    <property type="molecule type" value="Genomic_DNA"/>
</dbReference>
<keyword evidence="3" id="KW-0804">Transcription</keyword>
<keyword evidence="1" id="KW-0805">Transcription regulation</keyword>
<evidence type="ECO:0000259" key="4">
    <source>
        <dbReference type="Pfam" id="PF13377"/>
    </source>
</evidence>
<dbReference type="Gene3D" id="3.40.50.2300">
    <property type="match status" value="2"/>
</dbReference>
<evidence type="ECO:0000256" key="1">
    <source>
        <dbReference type="ARBA" id="ARBA00023015"/>
    </source>
</evidence>
<dbReference type="Proteomes" id="UP000755585">
    <property type="component" value="Unassembled WGS sequence"/>
</dbReference>
<sequence>MAQVIETELLAHGYLLSMGISTFNPEQDEAHLRSFEDRRMAGLVIASGASVTSSVAHQERSIGQVVLDEVPGLGIPSVYTDNHYDAARAVDHLQLHGHSVIGCIAGPVGWRDCEVRVDAWRSQQQSAGLPSGRELVTHGDVSEEGGSMALRILLSDESYRSSRRRQKPTAVFVNSDVQAFGALRACHELGIRVPDDLAIVSFDGVRQGLFSQPRLTSMRRPLKEMVRAAVSILLGDLEDRAGEHPVSPVHRALRGNMLIGESCGCVPPITWHGGMS</sequence>
<dbReference type="PANTHER" id="PTHR30146:SF109">
    <property type="entry name" value="HTH-TYPE TRANSCRIPTIONAL REGULATOR GALS"/>
    <property type="match status" value="1"/>
</dbReference>
<dbReference type="PANTHER" id="PTHR30146">
    <property type="entry name" value="LACI-RELATED TRANSCRIPTIONAL REPRESSOR"/>
    <property type="match status" value="1"/>
</dbReference>
<evidence type="ECO:0000313" key="5">
    <source>
        <dbReference type="EMBL" id="MBP2351403.1"/>
    </source>
</evidence>
<evidence type="ECO:0000256" key="2">
    <source>
        <dbReference type="ARBA" id="ARBA00023125"/>
    </source>
</evidence>
<evidence type="ECO:0000313" key="6">
    <source>
        <dbReference type="Proteomes" id="UP000755585"/>
    </source>
</evidence>
<dbReference type="InterPro" id="IPR046335">
    <property type="entry name" value="LacI/GalR-like_sensor"/>
</dbReference>
<dbReference type="InterPro" id="IPR028082">
    <property type="entry name" value="Peripla_BP_I"/>
</dbReference>
<feature type="domain" description="Transcriptional regulator LacI/GalR-like sensor" evidence="4">
    <location>
        <begin position="90"/>
        <end position="246"/>
    </location>
</feature>
<comment type="caution">
    <text evidence="5">The sequence shown here is derived from an EMBL/GenBank/DDBJ whole genome shotgun (WGS) entry which is preliminary data.</text>
</comment>
<keyword evidence="6" id="KW-1185">Reference proteome</keyword>
<keyword evidence="2" id="KW-0238">DNA-binding</keyword>
<name>A0ABS4UIG4_9ACTN</name>
<proteinExistence type="predicted"/>
<organism evidence="5 6">
    <name type="scientific">Kribbella aluminosa</name>
    <dbReference type="NCBI Taxonomy" id="416017"/>
    <lineage>
        <taxon>Bacteria</taxon>
        <taxon>Bacillati</taxon>
        <taxon>Actinomycetota</taxon>
        <taxon>Actinomycetes</taxon>
        <taxon>Propionibacteriales</taxon>
        <taxon>Kribbellaceae</taxon>
        <taxon>Kribbella</taxon>
    </lineage>
</organism>
<reference evidence="5 6" key="1">
    <citation type="submission" date="2021-03" db="EMBL/GenBank/DDBJ databases">
        <title>Sequencing the genomes of 1000 actinobacteria strains.</title>
        <authorList>
            <person name="Klenk H.-P."/>
        </authorList>
    </citation>
    <scope>NUCLEOTIDE SEQUENCE [LARGE SCALE GENOMIC DNA]</scope>
    <source>
        <strain evidence="5 6">DSM 18824</strain>
    </source>
</reference>